<evidence type="ECO:0000313" key="1">
    <source>
        <dbReference type="EMBL" id="KAH9289412.1"/>
    </source>
</evidence>
<dbReference type="AlphaFoldDB" id="A0AA38BUN8"/>
<proteinExistence type="predicted"/>
<feature type="non-terminal residue" evidence="1">
    <location>
        <position position="1"/>
    </location>
</feature>
<name>A0AA38BUN8_TAXCH</name>
<evidence type="ECO:0000313" key="2">
    <source>
        <dbReference type="Proteomes" id="UP000824469"/>
    </source>
</evidence>
<feature type="non-terminal residue" evidence="1">
    <location>
        <position position="141"/>
    </location>
</feature>
<organism evidence="1 2">
    <name type="scientific">Taxus chinensis</name>
    <name type="common">Chinese yew</name>
    <name type="synonym">Taxus wallichiana var. chinensis</name>
    <dbReference type="NCBI Taxonomy" id="29808"/>
    <lineage>
        <taxon>Eukaryota</taxon>
        <taxon>Viridiplantae</taxon>
        <taxon>Streptophyta</taxon>
        <taxon>Embryophyta</taxon>
        <taxon>Tracheophyta</taxon>
        <taxon>Spermatophyta</taxon>
        <taxon>Pinopsida</taxon>
        <taxon>Pinidae</taxon>
        <taxon>Conifers II</taxon>
        <taxon>Cupressales</taxon>
        <taxon>Taxaceae</taxon>
        <taxon>Taxus</taxon>
    </lineage>
</organism>
<dbReference type="EMBL" id="JAHRHJ020003813">
    <property type="protein sequence ID" value="KAH9289412.1"/>
    <property type="molecule type" value="Genomic_DNA"/>
</dbReference>
<comment type="caution">
    <text evidence="1">The sequence shown here is derived from an EMBL/GenBank/DDBJ whole genome shotgun (WGS) entry which is preliminary data.</text>
</comment>
<protein>
    <submittedName>
        <fullName evidence="1">Uncharacterized protein</fullName>
    </submittedName>
</protein>
<gene>
    <name evidence="1" type="ORF">KI387_033529</name>
</gene>
<sequence>CFSICEADFQKGLKEESVVEGSSLFPAEATHLEDCLEGLWPSLPTLYYEWRRILQFQVCDGQTAVNLDFPNALVVGIQEPAGSHFKNIGGLLSIRFKERSTTHQGMELPHLPMVRGCQRLGIKRTGMRSTWSLSIGSHFPM</sequence>
<reference evidence="1 2" key="1">
    <citation type="journal article" date="2021" name="Nat. Plants">
        <title>The Taxus genome provides insights into paclitaxel biosynthesis.</title>
        <authorList>
            <person name="Xiong X."/>
            <person name="Gou J."/>
            <person name="Liao Q."/>
            <person name="Li Y."/>
            <person name="Zhou Q."/>
            <person name="Bi G."/>
            <person name="Li C."/>
            <person name="Du R."/>
            <person name="Wang X."/>
            <person name="Sun T."/>
            <person name="Guo L."/>
            <person name="Liang H."/>
            <person name="Lu P."/>
            <person name="Wu Y."/>
            <person name="Zhang Z."/>
            <person name="Ro D.K."/>
            <person name="Shang Y."/>
            <person name="Huang S."/>
            <person name="Yan J."/>
        </authorList>
    </citation>
    <scope>NUCLEOTIDE SEQUENCE [LARGE SCALE GENOMIC DNA]</scope>
    <source>
        <strain evidence="1">Ta-2019</strain>
    </source>
</reference>
<accession>A0AA38BUN8</accession>
<keyword evidence="2" id="KW-1185">Reference proteome</keyword>
<dbReference type="Proteomes" id="UP000824469">
    <property type="component" value="Unassembled WGS sequence"/>
</dbReference>